<dbReference type="EMBL" id="PKSL01000020">
    <property type="protein sequence ID" value="POW14156.1"/>
    <property type="molecule type" value="Genomic_DNA"/>
</dbReference>
<dbReference type="PROSITE" id="PS00624">
    <property type="entry name" value="GMC_OXRED_2"/>
    <property type="match status" value="1"/>
</dbReference>
<comment type="similarity">
    <text evidence="2">Belongs to the GMC oxidoreductase family.</text>
</comment>
<evidence type="ECO:0000256" key="4">
    <source>
        <dbReference type="ARBA" id="ARBA00022827"/>
    </source>
</evidence>
<accession>A0A2S4VXD3</accession>
<evidence type="ECO:0000256" key="1">
    <source>
        <dbReference type="ARBA" id="ARBA00001974"/>
    </source>
</evidence>
<evidence type="ECO:0000256" key="6">
    <source>
        <dbReference type="PIRSR" id="PIRSR000137-2"/>
    </source>
</evidence>
<dbReference type="InterPro" id="IPR036188">
    <property type="entry name" value="FAD/NAD-bd_sf"/>
</dbReference>
<dbReference type="Pfam" id="PF05199">
    <property type="entry name" value="GMC_oxred_C"/>
    <property type="match status" value="1"/>
</dbReference>
<dbReference type="VEuPathDB" id="FungiDB:PSHT_03884"/>
<dbReference type="Pfam" id="PF00732">
    <property type="entry name" value="GMC_oxred_N"/>
    <property type="match status" value="1"/>
</dbReference>
<dbReference type="Proteomes" id="UP000239156">
    <property type="component" value="Unassembled WGS sequence"/>
</dbReference>
<dbReference type="Gene3D" id="3.30.560.10">
    <property type="entry name" value="Glucose Oxidase, domain 3"/>
    <property type="match status" value="1"/>
</dbReference>
<dbReference type="InterPro" id="IPR007867">
    <property type="entry name" value="GMC_OxRtase_C"/>
</dbReference>
<feature type="domain" description="Glucose-methanol-choline oxidoreductase N-terminal" evidence="7">
    <location>
        <begin position="343"/>
        <end position="357"/>
    </location>
</feature>
<feature type="active site" description="Proton donor" evidence="5">
    <location>
        <position position="590"/>
    </location>
</feature>
<name>A0A2S4VXD3_9BASI</name>
<protein>
    <recommendedName>
        <fullName evidence="7">Glucose-methanol-choline oxidoreductase N-terminal domain-containing protein</fullName>
    </recommendedName>
</protein>
<proteinExistence type="inferred from homology"/>
<comment type="cofactor">
    <cofactor evidence="1 6">
        <name>FAD</name>
        <dbReference type="ChEBI" id="CHEBI:57692"/>
    </cofactor>
</comment>
<gene>
    <name evidence="8" type="ORF">PSTT_03241</name>
</gene>
<evidence type="ECO:0000256" key="3">
    <source>
        <dbReference type="ARBA" id="ARBA00022630"/>
    </source>
</evidence>
<evidence type="ECO:0000259" key="7">
    <source>
        <dbReference type="PROSITE" id="PS00624"/>
    </source>
</evidence>
<organism evidence="8 9">
    <name type="scientific">Puccinia striiformis</name>
    <dbReference type="NCBI Taxonomy" id="27350"/>
    <lineage>
        <taxon>Eukaryota</taxon>
        <taxon>Fungi</taxon>
        <taxon>Dikarya</taxon>
        <taxon>Basidiomycota</taxon>
        <taxon>Pucciniomycotina</taxon>
        <taxon>Pucciniomycetes</taxon>
        <taxon>Pucciniales</taxon>
        <taxon>Pucciniaceae</taxon>
        <taxon>Puccinia</taxon>
    </lineage>
</organism>
<sequence>MPVHMALLVHPGDRYPAQIQALIVLEPTKSSEVAKCPILSPLFALIMLDHGSKIFSLLFLAFFPRGSHTANMPEMFDYIVVGGGTAGMAVASRLSEDPALTVLVLEAGGTGVNNTGISIPGLVGTTLGTDVDWKYSTVPQSGANQRQVYYPRGKVLGGSSAINFLINTKAEKNDYNAIENLGNPGWGWSEMDRASKKSEQFIIPEPDSPFPFNPIYHGLSGPAANSFPKYVPPQFKPYFPAAVLATVPNRAIETTDPFGGDLEGAYIFPSAIDAMSGRVTSATAYYLPIQSRSNLVVRTDALVSKLISKRTEGQALQIVGVEYSSFGTVSRAMVNKEVVMSSGSIGTPAILERSGIGKASILQSLNIPVVLDLPAVGSNLADHPALLGTYRLRSGIVSSDDLLRNATFAAEQTSIYMQTGGGLLSHGISVLDYQTLKSIVSPEELLVGMKLLKRDPSTMSENQFTAISDRILNGVAVEFLLINAFFEADNLPDPNTSYLTIATTLQHPLSRGSSHINGQDPAQSPLIDPGFLSHPFDAWLMVQAAKHARKIMSQPQYKNVILNEHYPGPSVQTDAEWLKSVKSRVRTEYHPIGTSSMMPQNQAGVVDPQLKVYGTQNLRVVDASVLPIQIGAHPAMTVYAIAEKAAEMILKSRTGSISALRNVLWALLS</sequence>
<reference evidence="8" key="1">
    <citation type="submission" date="2017-12" db="EMBL/GenBank/DDBJ databases">
        <title>Gene loss provides genomic basis for host adaptation in cereal stripe rust fungi.</title>
        <authorList>
            <person name="Xia C."/>
        </authorList>
    </citation>
    <scope>NUCLEOTIDE SEQUENCE [LARGE SCALE GENOMIC DNA]</scope>
    <source>
        <strain evidence="8">93-210</strain>
    </source>
</reference>
<dbReference type="InterPro" id="IPR000172">
    <property type="entry name" value="GMC_OxRdtase_N"/>
</dbReference>
<feature type="active site" description="Proton acceptor" evidence="5">
    <location>
        <position position="633"/>
    </location>
</feature>
<dbReference type="GO" id="GO:0016614">
    <property type="term" value="F:oxidoreductase activity, acting on CH-OH group of donors"/>
    <property type="evidence" value="ECO:0007669"/>
    <property type="project" value="InterPro"/>
</dbReference>
<dbReference type="AlphaFoldDB" id="A0A2S4VXD3"/>
<comment type="caution">
    <text evidence="8">The sequence shown here is derived from an EMBL/GenBank/DDBJ whole genome shotgun (WGS) entry which is preliminary data.</text>
</comment>
<dbReference type="PIRSF" id="PIRSF000137">
    <property type="entry name" value="Alcohol_oxidase"/>
    <property type="match status" value="1"/>
</dbReference>
<dbReference type="SUPFAM" id="SSF51905">
    <property type="entry name" value="FAD/NAD(P)-binding domain"/>
    <property type="match status" value="1"/>
</dbReference>
<dbReference type="GO" id="GO:0050660">
    <property type="term" value="F:flavin adenine dinucleotide binding"/>
    <property type="evidence" value="ECO:0007669"/>
    <property type="project" value="InterPro"/>
</dbReference>
<keyword evidence="3" id="KW-0285">Flavoprotein</keyword>
<dbReference type="PANTHER" id="PTHR11552">
    <property type="entry name" value="GLUCOSE-METHANOL-CHOLINE GMC OXIDOREDUCTASE"/>
    <property type="match status" value="1"/>
</dbReference>
<evidence type="ECO:0000313" key="8">
    <source>
        <dbReference type="EMBL" id="POW14156.1"/>
    </source>
</evidence>
<keyword evidence="9" id="KW-1185">Reference proteome</keyword>
<evidence type="ECO:0000313" key="9">
    <source>
        <dbReference type="Proteomes" id="UP000239156"/>
    </source>
</evidence>
<dbReference type="PANTHER" id="PTHR11552:SF147">
    <property type="entry name" value="CHOLINE DEHYDROGENASE, MITOCHONDRIAL"/>
    <property type="match status" value="1"/>
</dbReference>
<dbReference type="InterPro" id="IPR012132">
    <property type="entry name" value="GMC_OxRdtase"/>
</dbReference>
<dbReference type="Gene3D" id="3.50.50.60">
    <property type="entry name" value="FAD/NAD(P)-binding domain"/>
    <property type="match status" value="1"/>
</dbReference>
<dbReference type="VEuPathDB" id="FungiDB:PSTT_03241"/>
<keyword evidence="4 6" id="KW-0274">FAD</keyword>
<feature type="binding site" evidence="6">
    <location>
        <position position="303"/>
    </location>
    <ligand>
        <name>FAD</name>
        <dbReference type="ChEBI" id="CHEBI:57692"/>
    </ligand>
</feature>
<dbReference type="SUPFAM" id="SSF54373">
    <property type="entry name" value="FAD-linked reductases, C-terminal domain"/>
    <property type="match status" value="1"/>
</dbReference>
<evidence type="ECO:0000256" key="2">
    <source>
        <dbReference type="ARBA" id="ARBA00010790"/>
    </source>
</evidence>
<evidence type="ECO:0000256" key="5">
    <source>
        <dbReference type="PIRSR" id="PIRSR000137-1"/>
    </source>
</evidence>
<feature type="binding site" evidence="6">
    <location>
        <position position="155"/>
    </location>
    <ligand>
        <name>FAD</name>
        <dbReference type="ChEBI" id="CHEBI:57692"/>
    </ligand>
</feature>